<dbReference type="AlphaFoldDB" id="A0A0K2UB55"/>
<protein>
    <submittedName>
        <fullName evidence="1">Uncharacterized protein</fullName>
    </submittedName>
</protein>
<name>A0A0K2UB55_LEPSM</name>
<feature type="non-terminal residue" evidence="1">
    <location>
        <position position="199"/>
    </location>
</feature>
<evidence type="ECO:0000313" key="1">
    <source>
        <dbReference type="EMBL" id="CDW35187.1"/>
    </source>
</evidence>
<sequence>MGFDSSSDSEAFATIKRANSASSTTYKIGLDCNFISKEHAELWYDENKQILCTGFPSVGSDLSLDEVRVDSGKNGEEILRRNSCATTNDNKEREDEEGSIERRIMIRSGDVVTLVSSENNGDASSKGSVSFRLYYRTGDESYRDTWSNIAAKSEMINAKMDRLLYLEKKDECVGTESDGVRAEDPSFPFHIPFYQTIKN</sequence>
<reference evidence="1" key="1">
    <citation type="submission" date="2014-05" db="EMBL/GenBank/DDBJ databases">
        <authorList>
            <person name="Chronopoulou M."/>
        </authorList>
    </citation>
    <scope>NUCLEOTIDE SEQUENCE</scope>
    <source>
        <tissue evidence="1">Whole organism</tissue>
    </source>
</reference>
<accession>A0A0K2UB55</accession>
<proteinExistence type="predicted"/>
<organism evidence="1">
    <name type="scientific">Lepeophtheirus salmonis</name>
    <name type="common">Salmon louse</name>
    <name type="synonym">Caligus salmonis</name>
    <dbReference type="NCBI Taxonomy" id="72036"/>
    <lineage>
        <taxon>Eukaryota</taxon>
        <taxon>Metazoa</taxon>
        <taxon>Ecdysozoa</taxon>
        <taxon>Arthropoda</taxon>
        <taxon>Crustacea</taxon>
        <taxon>Multicrustacea</taxon>
        <taxon>Hexanauplia</taxon>
        <taxon>Copepoda</taxon>
        <taxon>Siphonostomatoida</taxon>
        <taxon>Caligidae</taxon>
        <taxon>Lepeophtheirus</taxon>
    </lineage>
</organism>
<dbReference type="EMBL" id="HACA01017826">
    <property type="protein sequence ID" value="CDW35187.1"/>
    <property type="molecule type" value="Transcribed_RNA"/>
</dbReference>